<keyword evidence="3" id="KW-0945">Host-virus interaction</keyword>
<dbReference type="PANTHER" id="PTHR23068">
    <property type="entry name" value="DNA CYTOSINE-5- -METHYLTRANSFERASE 3-RELATED"/>
    <property type="match status" value="1"/>
</dbReference>
<dbReference type="GO" id="GO:0003886">
    <property type="term" value="F:DNA (cytosine-5-)-methyltransferase activity"/>
    <property type="evidence" value="ECO:0007669"/>
    <property type="project" value="UniProtKB-EC"/>
</dbReference>
<dbReference type="InterPro" id="IPR018117">
    <property type="entry name" value="C5_DNA_meth_AS"/>
</dbReference>
<dbReference type="Gene3D" id="3.40.50.150">
    <property type="entry name" value="Vaccinia Virus protein VP39"/>
    <property type="match status" value="1"/>
</dbReference>
<name>A0A8S5QNL3_9CAUD</name>
<proteinExistence type="inferred from homology"/>
<evidence type="ECO:0000256" key="1">
    <source>
        <dbReference type="ARBA" id="ARBA00011975"/>
    </source>
</evidence>
<dbReference type="Gene3D" id="3.90.120.10">
    <property type="entry name" value="DNA Methylase, subunit A, domain 2"/>
    <property type="match status" value="1"/>
</dbReference>
<keyword evidence="6" id="KW-0899">Viral immunoevasion</keyword>
<evidence type="ECO:0000256" key="2">
    <source>
        <dbReference type="ARBA" id="ARBA00022603"/>
    </source>
</evidence>
<dbReference type="InterPro" id="IPR001525">
    <property type="entry name" value="C5_MeTfrase"/>
</dbReference>
<dbReference type="SUPFAM" id="SSF53335">
    <property type="entry name" value="S-adenosyl-L-methionine-dependent methyltransferases"/>
    <property type="match status" value="1"/>
</dbReference>
<organism evidence="9">
    <name type="scientific">Siphoviridae sp. cttOT32</name>
    <dbReference type="NCBI Taxonomy" id="2826493"/>
    <lineage>
        <taxon>Viruses</taxon>
        <taxon>Duplodnaviria</taxon>
        <taxon>Heunggongvirae</taxon>
        <taxon>Uroviricota</taxon>
        <taxon>Caudoviricetes</taxon>
    </lineage>
</organism>
<keyword evidence="4 8" id="KW-0808">Transferase</keyword>
<reference evidence="9" key="1">
    <citation type="journal article" date="2021" name="Proc. Natl. Acad. Sci. U.S.A.">
        <title>A Catalog of Tens of Thousands of Viruses from Human Metagenomes Reveals Hidden Associations with Chronic Diseases.</title>
        <authorList>
            <person name="Tisza M.J."/>
            <person name="Buck C.B."/>
        </authorList>
    </citation>
    <scope>NUCLEOTIDE SEQUENCE</scope>
    <source>
        <strain evidence="9">CttOT32</strain>
    </source>
</reference>
<evidence type="ECO:0000256" key="8">
    <source>
        <dbReference type="PROSITE-ProRule" id="PRU01016"/>
    </source>
</evidence>
<comment type="similarity">
    <text evidence="8">Belongs to the class I-like SAM-binding methyltransferase superfamily. C5-methyltransferase family.</text>
</comment>
<keyword evidence="2 8" id="KW-0489">Methyltransferase</keyword>
<dbReference type="PANTHER" id="PTHR23068:SF25">
    <property type="entry name" value="DNA (CYTOSINE-5)-METHYLTRANSFERASE DRM2"/>
    <property type="match status" value="1"/>
</dbReference>
<dbReference type="EC" id="2.1.1.37" evidence="1"/>
<evidence type="ECO:0000256" key="5">
    <source>
        <dbReference type="ARBA" id="ARBA00022691"/>
    </source>
</evidence>
<accession>A0A8S5QNL3</accession>
<dbReference type="InterPro" id="IPR050390">
    <property type="entry name" value="C5-Methyltransferase"/>
</dbReference>
<dbReference type="NCBIfam" id="TIGR00675">
    <property type="entry name" value="dcm"/>
    <property type="match status" value="1"/>
</dbReference>
<dbReference type="GO" id="GO:0032259">
    <property type="term" value="P:methylation"/>
    <property type="evidence" value="ECO:0007669"/>
    <property type="project" value="UniProtKB-KW"/>
</dbReference>
<dbReference type="InterPro" id="IPR029063">
    <property type="entry name" value="SAM-dependent_MTases_sf"/>
</dbReference>
<dbReference type="GO" id="GO:0099018">
    <property type="term" value="P:symbiont-mediated evasion of host restriction-modification system"/>
    <property type="evidence" value="ECO:0007669"/>
    <property type="project" value="UniProtKB-KW"/>
</dbReference>
<dbReference type="PROSITE" id="PS51679">
    <property type="entry name" value="SAM_MT_C5"/>
    <property type="match status" value="1"/>
</dbReference>
<dbReference type="PROSITE" id="PS00094">
    <property type="entry name" value="C5_MTASE_1"/>
    <property type="match status" value="1"/>
</dbReference>
<evidence type="ECO:0000256" key="4">
    <source>
        <dbReference type="ARBA" id="ARBA00022679"/>
    </source>
</evidence>
<protein>
    <recommendedName>
        <fullName evidence="1">DNA (cytosine-5-)-methyltransferase</fullName>
        <ecNumber evidence="1">2.1.1.37</ecNumber>
    </recommendedName>
</protein>
<evidence type="ECO:0000313" key="9">
    <source>
        <dbReference type="EMBL" id="DAE20409.1"/>
    </source>
</evidence>
<evidence type="ECO:0000256" key="3">
    <source>
        <dbReference type="ARBA" id="ARBA00022632"/>
    </source>
</evidence>
<keyword evidence="3" id="KW-1090">Inhibition of host innate immune response by virus</keyword>
<dbReference type="GO" id="GO:0052170">
    <property type="term" value="P:symbiont-mediated suppression of host innate immune response"/>
    <property type="evidence" value="ECO:0007669"/>
    <property type="project" value="UniProtKB-KW"/>
</dbReference>
<sequence length="335" mass="37830">MNVLSLFDGMSCGQIALTNLGCFPDKYYASEVDKFAIQQTRHVFPETIHIGDVTQVDVSKLDKIDLIIGGSPCQSFSFAGKQAGMATTENIEITDLDQYLDLKIMGFEFTGQSYLFWEYMRILTEVRKYNPDVKFLLENVVMSMKWEAVLTKAIGVEPVMINSNLVSAQNRKRLYWTNIAQIAQPEDEGVFIRDILEGNVDAKHRVSIATVDRFVNREETKGFGARIVSPDGKANTVVQCCYKDHKDNLIVVSRGTGQAVGLTPDGKSKRLTSSERDIIVRSGHALRRITPLECARLQTVPSWYEWVVSDTQIYRMCGNGWTVRVIEHILKNLFV</sequence>
<keyword evidence="7" id="KW-1258">Restriction-modification system evasion by virus</keyword>
<keyword evidence="5 8" id="KW-0949">S-adenosyl-L-methionine</keyword>
<evidence type="ECO:0000256" key="7">
    <source>
        <dbReference type="ARBA" id="ARBA00033479"/>
    </source>
</evidence>
<dbReference type="EMBL" id="BK015694">
    <property type="protein sequence ID" value="DAE20409.1"/>
    <property type="molecule type" value="Genomic_DNA"/>
</dbReference>
<dbReference type="Pfam" id="PF00145">
    <property type="entry name" value="DNA_methylase"/>
    <property type="match status" value="2"/>
</dbReference>
<evidence type="ECO:0000256" key="6">
    <source>
        <dbReference type="ARBA" id="ARBA00023280"/>
    </source>
</evidence>
<feature type="active site" evidence="8">
    <location>
        <position position="73"/>
    </location>
</feature>